<keyword evidence="2" id="KW-1185">Reference proteome</keyword>
<protein>
    <submittedName>
        <fullName evidence="1">Uncharacterized protein</fullName>
    </submittedName>
</protein>
<dbReference type="EMBL" id="JASSZA010000001">
    <property type="protein sequence ID" value="KAK2119673.1"/>
    <property type="molecule type" value="Genomic_DNA"/>
</dbReference>
<organism evidence="1 2">
    <name type="scientific">Saguinus oedipus</name>
    <name type="common">Cotton-top tamarin</name>
    <name type="synonym">Oedipomidas oedipus</name>
    <dbReference type="NCBI Taxonomy" id="9490"/>
    <lineage>
        <taxon>Eukaryota</taxon>
        <taxon>Metazoa</taxon>
        <taxon>Chordata</taxon>
        <taxon>Craniata</taxon>
        <taxon>Vertebrata</taxon>
        <taxon>Euteleostomi</taxon>
        <taxon>Mammalia</taxon>
        <taxon>Eutheria</taxon>
        <taxon>Euarchontoglires</taxon>
        <taxon>Primates</taxon>
        <taxon>Haplorrhini</taxon>
        <taxon>Platyrrhini</taxon>
        <taxon>Cebidae</taxon>
        <taxon>Callitrichinae</taxon>
        <taxon>Saguinus</taxon>
    </lineage>
</organism>
<dbReference type="Gene3D" id="1.10.400.10">
    <property type="entry name" value="GI Alpha 1, domain 2-like"/>
    <property type="match status" value="1"/>
</dbReference>
<sequence>MAAGSVLAENAQIIREVEVDKLSMLSREQVEAIKQLWQDPGIQECYDRRREYQLASGREKGLWRMTDGASERATSNILASSPTVSLTGQIAAMELRTQEEETECSADVPGSS</sequence>
<dbReference type="SUPFAM" id="SSF47895">
    <property type="entry name" value="Transducin (alpha subunit), insertion domain"/>
    <property type="match status" value="1"/>
</dbReference>
<name>A0ABQ9WDH4_SAGOE</name>
<evidence type="ECO:0000313" key="1">
    <source>
        <dbReference type="EMBL" id="KAK2119673.1"/>
    </source>
</evidence>
<accession>A0ABQ9WDH4</accession>
<evidence type="ECO:0000313" key="2">
    <source>
        <dbReference type="Proteomes" id="UP001266305"/>
    </source>
</evidence>
<dbReference type="Proteomes" id="UP001266305">
    <property type="component" value="Unassembled WGS sequence"/>
</dbReference>
<proteinExistence type="predicted"/>
<gene>
    <name evidence="1" type="ORF">P7K49_001059</name>
</gene>
<dbReference type="InterPro" id="IPR011025">
    <property type="entry name" value="GproteinA_insert"/>
</dbReference>
<reference evidence="1 2" key="1">
    <citation type="submission" date="2023-05" db="EMBL/GenBank/DDBJ databases">
        <title>B98-5 Cell Line De Novo Hybrid Assembly: An Optical Mapping Approach.</title>
        <authorList>
            <person name="Kananen K."/>
            <person name="Auerbach J.A."/>
            <person name="Kautto E."/>
            <person name="Blachly J.S."/>
        </authorList>
    </citation>
    <scope>NUCLEOTIDE SEQUENCE [LARGE SCALE GENOMIC DNA]</scope>
    <source>
        <strain evidence="1">B95-8</strain>
        <tissue evidence="1">Cell line</tissue>
    </source>
</reference>
<comment type="caution">
    <text evidence="1">The sequence shown here is derived from an EMBL/GenBank/DDBJ whole genome shotgun (WGS) entry which is preliminary data.</text>
</comment>